<evidence type="ECO:0000256" key="7">
    <source>
        <dbReference type="ARBA" id="ARBA00032245"/>
    </source>
</evidence>
<dbReference type="GO" id="GO:0000494">
    <property type="term" value="P:box C/D sno(s)RNA 3'-end processing"/>
    <property type="evidence" value="ECO:0007669"/>
    <property type="project" value="TreeGrafter"/>
</dbReference>
<dbReference type="GO" id="GO:1990259">
    <property type="term" value="F:histone H2AQ104 methyltransferase activity"/>
    <property type="evidence" value="ECO:0007669"/>
    <property type="project" value="TreeGrafter"/>
</dbReference>
<keyword evidence="5" id="KW-0808">Transferase</keyword>
<dbReference type="PANTHER" id="PTHR10335:SF17">
    <property type="entry name" value="FIBRILLARIN"/>
    <property type="match status" value="1"/>
</dbReference>
<dbReference type="Proteomes" id="UP000266861">
    <property type="component" value="Unassembled WGS sequence"/>
</dbReference>
<evidence type="ECO:0000313" key="10">
    <source>
        <dbReference type="Proteomes" id="UP000266861"/>
    </source>
</evidence>
<dbReference type="STRING" id="1348612.A0A397HC05"/>
<dbReference type="AlphaFoldDB" id="A0A397HC05"/>
<proteinExistence type="inferred from homology"/>
<dbReference type="PANTHER" id="PTHR10335">
    <property type="entry name" value="RRNA 2-O-METHYLTRANSFERASE FIBRILLARIN"/>
    <property type="match status" value="1"/>
</dbReference>
<dbReference type="Pfam" id="PF01269">
    <property type="entry name" value="Fibrillarin"/>
    <property type="match status" value="1"/>
</dbReference>
<evidence type="ECO:0000256" key="4">
    <source>
        <dbReference type="ARBA" id="ARBA00022603"/>
    </source>
</evidence>
<dbReference type="GO" id="GO:0008649">
    <property type="term" value="F:rRNA methyltransferase activity"/>
    <property type="evidence" value="ECO:0007669"/>
    <property type="project" value="TreeGrafter"/>
</dbReference>
<dbReference type="InterPro" id="IPR000692">
    <property type="entry name" value="Fibrillarin"/>
</dbReference>
<evidence type="ECO:0000256" key="5">
    <source>
        <dbReference type="ARBA" id="ARBA00022679"/>
    </source>
</evidence>
<evidence type="ECO:0000256" key="3">
    <source>
        <dbReference type="ARBA" id="ARBA00022552"/>
    </source>
</evidence>
<keyword evidence="4" id="KW-0489">Methyltransferase</keyword>
<dbReference type="EMBL" id="PQFF01000321">
    <property type="protein sequence ID" value="RHZ60631.1"/>
    <property type="molecule type" value="Genomic_DNA"/>
</dbReference>
<dbReference type="GO" id="GO:0031428">
    <property type="term" value="C:box C/D methylation guide snoRNP complex"/>
    <property type="evidence" value="ECO:0007669"/>
    <property type="project" value="TreeGrafter"/>
</dbReference>
<dbReference type="PRINTS" id="PR00052">
    <property type="entry name" value="FIBRILLARIN"/>
</dbReference>
<dbReference type="Gene3D" id="3.40.50.150">
    <property type="entry name" value="Vaccinia Virus protein VP39"/>
    <property type="match status" value="1"/>
</dbReference>
<dbReference type="SMART" id="SM01206">
    <property type="entry name" value="Fibrillarin"/>
    <property type="match status" value="1"/>
</dbReference>
<dbReference type="OrthoDB" id="1859733at2759"/>
<evidence type="ECO:0000256" key="6">
    <source>
        <dbReference type="ARBA" id="ARBA00022884"/>
    </source>
</evidence>
<accession>A0A397HC05</accession>
<comment type="caution">
    <text evidence="9">The sequence shown here is derived from an EMBL/GenBank/DDBJ whole genome shotgun (WGS) entry which is preliminary data.</text>
</comment>
<keyword evidence="10" id="KW-1185">Reference proteome</keyword>
<evidence type="ECO:0000256" key="8">
    <source>
        <dbReference type="ARBA" id="ARBA00047568"/>
    </source>
</evidence>
<protein>
    <recommendedName>
        <fullName evidence="2">rRNA 2'-O-methyltransferase fibrillarin</fullName>
    </recommendedName>
    <alternativeName>
        <fullName evidence="7">Histone-glutamine methyltransferase</fullName>
    </alternativeName>
</protein>
<keyword evidence="3" id="KW-0698">rRNA processing</keyword>
<dbReference type="InterPro" id="IPR029063">
    <property type="entry name" value="SAM-dependent_MTases_sf"/>
</dbReference>
<comment type="similarity">
    <text evidence="1">Belongs to the methyltransferase superfamily. Fibrillarin family.</text>
</comment>
<name>A0A397HC05_9GLOM</name>
<evidence type="ECO:0000256" key="1">
    <source>
        <dbReference type="ARBA" id="ARBA00010632"/>
    </source>
</evidence>
<evidence type="ECO:0000313" key="9">
    <source>
        <dbReference type="EMBL" id="RHZ60631.1"/>
    </source>
</evidence>
<dbReference type="GO" id="GO:0003723">
    <property type="term" value="F:RNA binding"/>
    <property type="evidence" value="ECO:0007669"/>
    <property type="project" value="UniProtKB-KW"/>
</dbReference>
<sequence>MFCDGDDRGEVNGLRHGLGRNGNSDQGGRVSKVIIKPHRHKGSSCYQKSRSWRISLWRKRISVKDKDGDKVEYQVWNPFRSKLTADILGGLDNIYISPKSKVLYLGTHVADIVDQVRTYISLK</sequence>
<comment type="catalytic activity">
    <reaction evidence="8">
        <text>L-glutaminyl-[histone H2A] + S-adenosyl-L-methionine = N(5)-methyl-L-glutaminyl-[histone H2A] + S-adenosyl-L-homocysteine + H(+)</text>
        <dbReference type="Rhea" id="RHEA:50904"/>
        <dbReference type="Rhea" id="RHEA-COMP:12837"/>
        <dbReference type="Rhea" id="RHEA-COMP:12839"/>
        <dbReference type="ChEBI" id="CHEBI:15378"/>
        <dbReference type="ChEBI" id="CHEBI:30011"/>
        <dbReference type="ChEBI" id="CHEBI:57856"/>
        <dbReference type="ChEBI" id="CHEBI:59789"/>
        <dbReference type="ChEBI" id="CHEBI:61891"/>
    </reaction>
</comment>
<reference evidence="9 10" key="1">
    <citation type="submission" date="2018-08" db="EMBL/GenBank/DDBJ databases">
        <title>Genome and evolution of the arbuscular mycorrhizal fungus Diversispora epigaea (formerly Glomus versiforme) and its bacterial endosymbionts.</title>
        <authorList>
            <person name="Sun X."/>
            <person name="Fei Z."/>
            <person name="Harrison M."/>
        </authorList>
    </citation>
    <scope>NUCLEOTIDE SEQUENCE [LARGE SCALE GENOMIC DNA]</scope>
    <source>
        <strain evidence="9 10">IT104</strain>
    </source>
</reference>
<dbReference type="GO" id="GO:0032040">
    <property type="term" value="C:small-subunit processome"/>
    <property type="evidence" value="ECO:0007669"/>
    <property type="project" value="TreeGrafter"/>
</dbReference>
<organism evidence="9 10">
    <name type="scientific">Diversispora epigaea</name>
    <dbReference type="NCBI Taxonomy" id="1348612"/>
    <lineage>
        <taxon>Eukaryota</taxon>
        <taxon>Fungi</taxon>
        <taxon>Fungi incertae sedis</taxon>
        <taxon>Mucoromycota</taxon>
        <taxon>Glomeromycotina</taxon>
        <taxon>Glomeromycetes</taxon>
        <taxon>Diversisporales</taxon>
        <taxon>Diversisporaceae</taxon>
        <taxon>Diversispora</taxon>
    </lineage>
</organism>
<gene>
    <name evidence="9" type="ORF">Glove_351g17</name>
</gene>
<keyword evidence="6" id="KW-0694">RNA-binding</keyword>
<evidence type="ECO:0000256" key="2">
    <source>
        <dbReference type="ARBA" id="ARBA00015190"/>
    </source>
</evidence>